<reference evidence="1 2" key="1">
    <citation type="journal article" date="2018" name="Sci. Rep.">
        <title>Genomic signatures of local adaptation to the degree of environmental predictability in rotifers.</title>
        <authorList>
            <person name="Franch-Gras L."/>
            <person name="Hahn C."/>
            <person name="Garcia-Roger E.M."/>
            <person name="Carmona M.J."/>
            <person name="Serra M."/>
            <person name="Gomez A."/>
        </authorList>
    </citation>
    <scope>NUCLEOTIDE SEQUENCE [LARGE SCALE GENOMIC DNA]</scope>
    <source>
        <strain evidence="1">HYR1</strain>
    </source>
</reference>
<gene>
    <name evidence="1" type="ORF">BpHYR1_000303</name>
</gene>
<sequence>MDFYNSINSLNSSKSNLWKKKLNLLTIIHRIDLLLNLSQKQKADTTSSPCEDLTTIYEIESEITSLRPRGSPGEKRIS</sequence>
<evidence type="ECO:0000313" key="1">
    <source>
        <dbReference type="EMBL" id="RMZ97327.1"/>
    </source>
</evidence>
<accession>A0A3M7PF55</accession>
<name>A0A3M7PF55_BRAPC</name>
<evidence type="ECO:0000313" key="2">
    <source>
        <dbReference type="Proteomes" id="UP000276133"/>
    </source>
</evidence>
<proteinExistence type="predicted"/>
<dbReference type="EMBL" id="REGN01011480">
    <property type="protein sequence ID" value="RMZ97327.1"/>
    <property type="molecule type" value="Genomic_DNA"/>
</dbReference>
<dbReference type="Proteomes" id="UP000276133">
    <property type="component" value="Unassembled WGS sequence"/>
</dbReference>
<organism evidence="1 2">
    <name type="scientific">Brachionus plicatilis</name>
    <name type="common">Marine rotifer</name>
    <name type="synonym">Brachionus muelleri</name>
    <dbReference type="NCBI Taxonomy" id="10195"/>
    <lineage>
        <taxon>Eukaryota</taxon>
        <taxon>Metazoa</taxon>
        <taxon>Spiralia</taxon>
        <taxon>Gnathifera</taxon>
        <taxon>Rotifera</taxon>
        <taxon>Eurotatoria</taxon>
        <taxon>Monogononta</taxon>
        <taxon>Pseudotrocha</taxon>
        <taxon>Ploima</taxon>
        <taxon>Brachionidae</taxon>
        <taxon>Brachionus</taxon>
    </lineage>
</organism>
<dbReference type="AlphaFoldDB" id="A0A3M7PF55"/>
<keyword evidence="2" id="KW-1185">Reference proteome</keyword>
<protein>
    <submittedName>
        <fullName evidence="1">Uncharacterized protein</fullName>
    </submittedName>
</protein>
<comment type="caution">
    <text evidence="1">The sequence shown here is derived from an EMBL/GenBank/DDBJ whole genome shotgun (WGS) entry which is preliminary data.</text>
</comment>